<sequence length="699" mass="75817">MSIGSISGYLTFDFLLKAISFVLGWASFFIWSASFWPQIVKNFYNRSMVGYSLDFGLINLAGFFCYTIYNICLRFVRPVQDVYISLHGDVSSISDIPVHVSDVLFSAHAFMCCGVLMIQYVIFPAGHQRPGWYTAVFLLLSVAIFTVPVALAVFDIISPYYILASLGLIKNAASVIMYLPQLVMNIKRRSTEGWAIMSSILDITASTMYLAQLIVDLSHQHFNILENLPKFLFCISLMFDTTFVFQRFVLYRKNMKRIGMEREHRAALDLEADTTPLVSGMHALDLLPASGSPHVTRGPGFLSDANNVALAYQSDAVDAAAPHETQPGTVTLVRDKLTVRDGASVQALPLTARSFIGDHEALVAHTDDAAWLWVRDQALAASLGLKRLSRVPLDGQVDRIVATPSSIFVRQATRHRWAAIGSNATGALGLGHTRPVTDWTVLPDDGLDIDMIWSDGQSTFARVGPELYAVGASTSGILGIGPVSADILSDDDPVVTEWTRAQLPGSRQIPVAHVACGPSWTLILTGSGDLLWTGRCGEDVFVSPHIVATGYRRVIQSDSAVLLVSAAGDLCFVKPLTSSSADLETGPSEDAVQCIPDTPTRLDTVVLLPTVSLLVESNGIWYGRGANPGGYLGVGSKVAHIADWASVDIPGKVIEVRASMTAVVFVTTDGLFVSGDGHTTPLPVDEMPRDCKHLRMHAV</sequence>
<dbReference type="InterPro" id="IPR000408">
    <property type="entry name" value="Reg_chr_condens"/>
</dbReference>
<feature type="transmembrane region" description="Helical" evidence="8">
    <location>
        <begin position="103"/>
        <end position="123"/>
    </location>
</feature>
<dbReference type="SMART" id="SM00679">
    <property type="entry name" value="CTNS"/>
    <property type="match status" value="2"/>
</dbReference>
<evidence type="ECO:0000313" key="10">
    <source>
        <dbReference type="Proteomes" id="UP000717585"/>
    </source>
</evidence>
<feature type="transmembrane region" description="Helical" evidence="8">
    <location>
        <begin position="135"/>
        <end position="154"/>
    </location>
</feature>
<feature type="transmembrane region" description="Helical" evidence="8">
    <location>
        <begin position="160"/>
        <end position="179"/>
    </location>
</feature>
<keyword evidence="2" id="KW-0813">Transport</keyword>
<comment type="caution">
    <text evidence="9">The sequence shown here is derived from an EMBL/GenBank/DDBJ whole genome shotgun (WGS) entry which is preliminary data.</text>
</comment>
<gene>
    <name evidence="9" type="ORF">J8273_8119</name>
</gene>
<evidence type="ECO:0000256" key="1">
    <source>
        <dbReference type="ARBA" id="ARBA00004127"/>
    </source>
</evidence>
<dbReference type="EMBL" id="JAHDYR010000066">
    <property type="protein sequence ID" value="KAG9390082.1"/>
    <property type="molecule type" value="Genomic_DNA"/>
</dbReference>
<evidence type="ECO:0000256" key="4">
    <source>
        <dbReference type="ARBA" id="ARBA00022737"/>
    </source>
</evidence>
<evidence type="ECO:0000256" key="3">
    <source>
        <dbReference type="ARBA" id="ARBA00022692"/>
    </source>
</evidence>
<keyword evidence="4" id="KW-0677">Repeat</keyword>
<keyword evidence="6 8" id="KW-0472">Membrane</keyword>
<dbReference type="PANTHER" id="PTHR13131:SF5">
    <property type="entry name" value="CYSTINOSIN"/>
    <property type="match status" value="1"/>
</dbReference>
<dbReference type="PROSITE" id="PS50012">
    <property type="entry name" value="RCC1_3"/>
    <property type="match status" value="1"/>
</dbReference>
<dbReference type="GO" id="GO:0012505">
    <property type="term" value="C:endomembrane system"/>
    <property type="evidence" value="ECO:0007669"/>
    <property type="project" value="UniProtKB-SubCell"/>
</dbReference>
<feature type="repeat" description="RCC1" evidence="7">
    <location>
        <begin position="465"/>
        <end position="527"/>
    </location>
</feature>
<dbReference type="Pfam" id="PF04193">
    <property type="entry name" value="PQ-loop"/>
    <property type="match status" value="2"/>
</dbReference>
<dbReference type="OrthoDB" id="75720at2759"/>
<evidence type="ECO:0000256" key="8">
    <source>
        <dbReference type="SAM" id="Phobius"/>
    </source>
</evidence>
<keyword evidence="3 8" id="KW-0812">Transmembrane</keyword>
<dbReference type="Proteomes" id="UP000717585">
    <property type="component" value="Unassembled WGS sequence"/>
</dbReference>
<proteinExistence type="predicted"/>
<reference evidence="9" key="1">
    <citation type="submission" date="2021-05" db="EMBL/GenBank/DDBJ databases">
        <title>A free-living protist that lacks canonical eukaryotic 1 DNA replication and segregation systems.</title>
        <authorList>
            <person name="Salas-Leiva D.E."/>
            <person name="Tromer E.C."/>
            <person name="Curtis B.A."/>
            <person name="Jerlstrom-Hultqvist J."/>
            <person name="Kolisko M."/>
            <person name="Yi Z."/>
            <person name="Salas-Leiva J.S."/>
            <person name="Gallot-Lavallee L."/>
            <person name="Kops G.J.P.L."/>
            <person name="Archibald J.M."/>
            <person name="Simpson A.G.B."/>
            <person name="Roger A.J."/>
        </authorList>
    </citation>
    <scope>NUCLEOTIDE SEQUENCE</scope>
    <source>
        <strain evidence="9">BICM</strain>
    </source>
</reference>
<dbReference type="SUPFAM" id="SSF50985">
    <property type="entry name" value="RCC1/BLIP-II"/>
    <property type="match status" value="1"/>
</dbReference>
<accession>A0A8J6E124</accession>
<keyword evidence="5 8" id="KW-1133">Transmembrane helix</keyword>
<keyword evidence="10" id="KW-1185">Reference proteome</keyword>
<feature type="transmembrane region" description="Helical" evidence="8">
    <location>
        <begin position="230"/>
        <end position="250"/>
    </location>
</feature>
<evidence type="ECO:0000256" key="2">
    <source>
        <dbReference type="ARBA" id="ARBA00022448"/>
    </source>
</evidence>
<protein>
    <submittedName>
        <fullName evidence="9">PQ loop repeat</fullName>
    </submittedName>
</protein>
<evidence type="ECO:0000313" key="9">
    <source>
        <dbReference type="EMBL" id="KAG9390082.1"/>
    </source>
</evidence>
<dbReference type="AlphaFoldDB" id="A0A8J6E124"/>
<comment type="subcellular location">
    <subcellularLocation>
        <location evidence="1">Endomembrane system</location>
        <topology evidence="1">Multi-pass membrane protein</topology>
    </subcellularLocation>
</comment>
<feature type="transmembrane region" description="Helical" evidence="8">
    <location>
        <begin position="48"/>
        <end position="69"/>
    </location>
</feature>
<evidence type="ECO:0000256" key="7">
    <source>
        <dbReference type="PROSITE-ProRule" id="PRU00235"/>
    </source>
</evidence>
<dbReference type="GO" id="GO:0015184">
    <property type="term" value="F:L-cystine transmembrane transporter activity"/>
    <property type="evidence" value="ECO:0007669"/>
    <property type="project" value="TreeGrafter"/>
</dbReference>
<evidence type="ECO:0000256" key="5">
    <source>
        <dbReference type="ARBA" id="ARBA00022989"/>
    </source>
</evidence>
<dbReference type="Gene3D" id="2.130.10.30">
    <property type="entry name" value="Regulator of chromosome condensation 1/beta-lactamase-inhibitor protein II"/>
    <property type="match status" value="1"/>
</dbReference>
<dbReference type="PANTHER" id="PTHR13131">
    <property type="entry name" value="CYSTINOSIN"/>
    <property type="match status" value="1"/>
</dbReference>
<dbReference type="InterPro" id="IPR009091">
    <property type="entry name" value="RCC1/BLIP-II"/>
</dbReference>
<evidence type="ECO:0000256" key="6">
    <source>
        <dbReference type="ARBA" id="ARBA00023136"/>
    </source>
</evidence>
<dbReference type="InterPro" id="IPR006603">
    <property type="entry name" value="PQ-loop_rpt"/>
</dbReference>
<feature type="transmembrane region" description="Helical" evidence="8">
    <location>
        <begin position="191"/>
        <end position="210"/>
    </location>
</feature>
<feature type="transmembrane region" description="Helical" evidence="8">
    <location>
        <begin position="14"/>
        <end position="36"/>
    </location>
</feature>
<organism evidence="9 10">
    <name type="scientific">Carpediemonas membranifera</name>
    <dbReference type="NCBI Taxonomy" id="201153"/>
    <lineage>
        <taxon>Eukaryota</taxon>
        <taxon>Metamonada</taxon>
        <taxon>Carpediemonas-like organisms</taxon>
        <taxon>Carpediemonas</taxon>
    </lineage>
</organism>
<dbReference type="InterPro" id="IPR005282">
    <property type="entry name" value="LC_transporter"/>
</dbReference>
<dbReference type="Gene3D" id="1.20.1280.290">
    <property type="match status" value="2"/>
</dbReference>
<name>A0A8J6E124_9EUKA</name>
<dbReference type="GO" id="GO:0005774">
    <property type="term" value="C:vacuolar membrane"/>
    <property type="evidence" value="ECO:0007669"/>
    <property type="project" value="TreeGrafter"/>
</dbReference>